<dbReference type="InterPro" id="IPR006976">
    <property type="entry name" value="VanZ-like"/>
</dbReference>
<dbReference type="Pfam" id="PF04892">
    <property type="entry name" value="VanZ"/>
    <property type="match status" value="1"/>
</dbReference>
<proteinExistence type="predicted"/>
<comment type="caution">
    <text evidence="3">The sequence shown here is derived from an EMBL/GenBank/DDBJ whole genome shotgun (WGS) entry which is preliminary data.</text>
</comment>
<evidence type="ECO:0000313" key="4">
    <source>
        <dbReference type="Proteomes" id="UP000759273"/>
    </source>
</evidence>
<evidence type="ECO:0000256" key="1">
    <source>
        <dbReference type="SAM" id="Phobius"/>
    </source>
</evidence>
<evidence type="ECO:0000313" key="3">
    <source>
        <dbReference type="EMBL" id="MBS5330942.1"/>
    </source>
</evidence>
<dbReference type="Proteomes" id="UP000759273">
    <property type="component" value="Unassembled WGS sequence"/>
</dbReference>
<dbReference type="NCBIfam" id="NF037970">
    <property type="entry name" value="vanZ_1"/>
    <property type="match status" value="1"/>
</dbReference>
<protein>
    <submittedName>
        <fullName evidence="3">VanZ family protein</fullName>
    </submittedName>
</protein>
<name>A0A943DAZ5_9FIRM</name>
<evidence type="ECO:0000259" key="2">
    <source>
        <dbReference type="Pfam" id="PF04892"/>
    </source>
</evidence>
<gene>
    <name evidence="3" type="ORF">KHY36_00230</name>
</gene>
<dbReference type="EMBL" id="JAGZGG010000001">
    <property type="protein sequence ID" value="MBS5330942.1"/>
    <property type="molecule type" value="Genomic_DNA"/>
</dbReference>
<organism evidence="3 4">
    <name type="scientific">Subdoligranulum variabile</name>
    <dbReference type="NCBI Taxonomy" id="214851"/>
    <lineage>
        <taxon>Bacteria</taxon>
        <taxon>Bacillati</taxon>
        <taxon>Bacillota</taxon>
        <taxon>Clostridia</taxon>
        <taxon>Eubacteriales</taxon>
        <taxon>Oscillospiraceae</taxon>
        <taxon>Subdoligranulum</taxon>
    </lineage>
</organism>
<reference evidence="3" key="1">
    <citation type="submission" date="2021-02" db="EMBL/GenBank/DDBJ databases">
        <title>Infant gut strain persistence is associated with maternal origin, phylogeny, and functional potential including surface adhesion and iron acquisition.</title>
        <authorList>
            <person name="Lou Y.C."/>
        </authorList>
    </citation>
    <scope>NUCLEOTIDE SEQUENCE</scope>
    <source>
        <strain evidence="3">L3_101_000M1_dasL3_101_000M1_concoct_87</strain>
    </source>
</reference>
<feature type="domain" description="VanZ-like" evidence="2">
    <location>
        <begin position="11"/>
        <end position="137"/>
    </location>
</feature>
<keyword evidence="1" id="KW-0812">Transmembrane</keyword>
<sequence>MKQRMKYAALAFTLGLMALIFYFSGQPAADSYKLSKTVTETVQTDGISFLLPLWFDAENFHANLRKWAHVAIFAALGVGMALTMHSWLSGLTLRRQGMQAAVLCVLYAASDELHQYFVPGRAALVGDVVIDALGILPSVAGVCLLVWLHQKQR</sequence>
<keyword evidence="1" id="KW-1133">Transmembrane helix</keyword>
<dbReference type="AlphaFoldDB" id="A0A943DAZ5"/>
<accession>A0A943DAZ5</accession>
<keyword evidence="1" id="KW-0472">Membrane</keyword>
<feature type="transmembrane region" description="Helical" evidence="1">
    <location>
        <begin position="67"/>
        <end position="88"/>
    </location>
</feature>